<dbReference type="RefSeq" id="XP_033668882.1">
    <property type="nucleotide sequence ID" value="XM_033805860.1"/>
</dbReference>
<reference evidence="1" key="1">
    <citation type="journal article" date="2020" name="Stud. Mycol.">
        <title>101 Dothideomycetes genomes: a test case for predicting lifestyles and emergence of pathogens.</title>
        <authorList>
            <person name="Haridas S."/>
            <person name="Albert R."/>
            <person name="Binder M."/>
            <person name="Bloem J."/>
            <person name="Labutti K."/>
            <person name="Salamov A."/>
            <person name="Andreopoulos B."/>
            <person name="Baker S."/>
            <person name="Barry K."/>
            <person name="Bills G."/>
            <person name="Bluhm B."/>
            <person name="Cannon C."/>
            <person name="Castanera R."/>
            <person name="Culley D."/>
            <person name="Daum C."/>
            <person name="Ezra D."/>
            <person name="Gonzalez J."/>
            <person name="Henrissat B."/>
            <person name="Kuo A."/>
            <person name="Liang C."/>
            <person name="Lipzen A."/>
            <person name="Lutzoni F."/>
            <person name="Magnuson J."/>
            <person name="Mondo S."/>
            <person name="Nolan M."/>
            <person name="Ohm R."/>
            <person name="Pangilinan J."/>
            <person name="Park H.-J."/>
            <person name="Ramirez L."/>
            <person name="Alfaro M."/>
            <person name="Sun H."/>
            <person name="Tritt A."/>
            <person name="Yoshinaga Y."/>
            <person name="Zwiers L.-H."/>
            <person name="Turgeon B."/>
            <person name="Goodwin S."/>
            <person name="Spatafora J."/>
            <person name="Crous P."/>
            <person name="Grigoriev I."/>
        </authorList>
    </citation>
    <scope>NUCLEOTIDE SEQUENCE</scope>
    <source>
        <strain evidence="1">ATCC 36951</strain>
    </source>
</reference>
<evidence type="ECO:0000313" key="2">
    <source>
        <dbReference type="Proteomes" id="UP000799537"/>
    </source>
</evidence>
<dbReference type="AlphaFoldDB" id="A0A6A6CMZ5"/>
<dbReference type="Proteomes" id="UP000799537">
    <property type="component" value="Unassembled WGS sequence"/>
</dbReference>
<gene>
    <name evidence="1" type="ORF">M409DRAFT_21440</name>
</gene>
<sequence length="151" mass="17162">MSTPTVAIERKQEIEEYILETIDAIVDHVNRRAWTQDSNSEYLATATANDVKQTLILEKSIEDSKLSVVGCSKSLQNLFRQFISAYPSYRLRVTDVSTRVHEDAGWAISYVGMETADMPPGVVRGSMGIFEWKVVERNWLLDKYRGILGNM</sequence>
<name>A0A6A6CMZ5_ZASCE</name>
<accession>A0A6A6CMZ5</accession>
<dbReference type="GeneID" id="54559132"/>
<keyword evidence="2" id="KW-1185">Reference proteome</keyword>
<evidence type="ECO:0008006" key="3">
    <source>
        <dbReference type="Google" id="ProtNLM"/>
    </source>
</evidence>
<organism evidence="1 2">
    <name type="scientific">Zasmidium cellare ATCC 36951</name>
    <dbReference type="NCBI Taxonomy" id="1080233"/>
    <lineage>
        <taxon>Eukaryota</taxon>
        <taxon>Fungi</taxon>
        <taxon>Dikarya</taxon>
        <taxon>Ascomycota</taxon>
        <taxon>Pezizomycotina</taxon>
        <taxon>Dothideomycetes</taxon>
        <taxon>Dothideomycetidae</taxon>
        <taxon>Mycosphaerellales</taxon>
        <taxon>Mycosphaerellaceae</taxon>
        <taxon>Zasmidium</taxon>
    </lineage>
</organism>
<proteinExistence type="predicted"/>
<dbReference type="EMBL" id="ML993591">
    <property type="protein sequence ID" value="KAF2167993.1"/>
    <property type="molecule type" value="Genomic_DNA"/>
</dbReference>
<protein>
    <recommendedName>
        <fullName evidence="3">SnoaL-like domain-containing protein</fullName>
    </recommendedName>
</protein>
<evidence type="ECO:0000313" key="1">
    <source>
        <dbReference type="EMBL" id="KAF2167993.1"/>
    </source>
</evidence>